<name>A0A5B7KBC4_PORTR</name>
<accession>A0A5B7KBC4</accession>
<comment type="caution">
    <text evidence="1">The sequence shown here is derived from an EMBL/GenBank/DDBJ whole genome shotgun (WGS) entry which is preliminary data.</text>
</comment>
<dbReference type="Proteomes" id="UP000324222">
    <property type="component" value="Unassembled WGS sequence"/>
</dbReference>
<keyword evidence="2" id="KW-1185">Reference proteome</keyword>
<reference evidence="1 2" key="1">
    <citation type="submission" date="2019-05" db="EMBL/GenBank/DDBJ databases">
        <title>Another draft genome of Portunus trituberculatus and its Hox gene families provides insights of decapod evolution.</title>
        <authorList>
            <person name="Jeong J.-H."/>
            <person name="Song I."/>
            <person name="Kim S."/>
            <person name="Choi T."/>
            <person name="Kim D."/>
            <person name="Ryu S."/>
            <person name="Kim W."/>
        </authorList>
    </citation>
    <scope>NUCLEOTIDE SEQUENCE [LARGE SCALE GENOMIC DNA]</scope>
    <source>
        <tissue evidence="1">Muscle</tissue>
    </source>
</reference>
<proteinExistence type="predicted"/>
<sequence>MIYVKNGVIWCIIAFCAPNSEMQENTFFVKMSYLCVLRCFMKKNFLH</sequence>
<organism evidence="1 2">
    <name type="scientific">Portunus trituberculatus</name>
    <name type="common">Swimming crab</name>
    <name type="synonym">Neptunus trituberculatus</name>
    <dbReference type="NCBI Taxonomy" id="210409"/>
    <lineage>
        <taxon>Eukaryota</taxon>
        <taxon>Metazoa</taxon>
        <taxon>Ecdysozoa</taxon>
        <taxon>Arthropoda</taxon>
        <taxon>Crustacea</taxon>
        <taxon>Multicrustacea</taxon>
        <taxon>Malacostraca</taxon>
        <taxon>Eumalacostraca</taxon>
        <taxon>Eucarida</taxon>
        <taxon>Decapoda</taxon>
        <taxon>Pleocyemata</taxon>
        <taxon>Brachyura</taxon>
        <taxon>Eubrachyura</taxon>
        <taxon>Portunoidea</taxon>
        <taxon>Portunidae</taxon>
        <taxon>Portuninae</taxon>
        <taxon>Portunus</taxon>
    </lineage>
</organism>
<dbReference type="AlphaFoldDB" id="A0A5B7KBC4"/>
<dbReference type="EMBL" id="VSRR010131897">
    <property type="protein sequence ID" value="MPD02538.1"/>
    <property type="molecule type" value="Genomic_DNA"/>
</dbReference>
<protein>
    <submittedName>
        <fullName evidence="1">Uncharacterized protein</fullName>
    </submittedName>
</protein>
<evidence type="ECO:0000313" key="1">
    <source>
        <dbReference type="EMBL" id="MPD02538.1"/>
    </source>
</evidence>
<gene>
    <name evidence="1" type="ORF">E2C01_098127</name>
</gene>
<evidence type="ECO:0000313" key="2">
    <source>
        <dbReference type="Proteomes" id="UP000324222"/>
    </source>
</evidence>